<dbReference type="HAMAP" id="MF_01866">
    <property type="entry name" value="UPF0745"/>
    <property type="match status" value="1"/>
</dbReference>
<evidence type="ECO:0000256" key="1">
    <source>
        <dbReference type="HAMAP-Rule" id="MF_01866"/>
    </source>
</evidence>
<comment type="caution">
    <text evidence="3">The sequence shown here is derived from an EMBL/GenBank/DDBJ whole genome shotgun (WGS) entry which is preliminary data.</text>
</comment>
<organism evidence="3 4">
    <name type="scientific">Candidatus Thiodiazotropha taylori</name>
    <dbReference type="NCBI Taxonomy" id="2792791"/>
    <lineage>
        <taxon>Bacteria</taxon>
        <taxon>Pseudomonadati</taxon>
        <taxon>Pseudomonadota</taxon>
        <taxon>Gammaproteobacteria</taxon>
        <taxon>Chromatiales</taxon>
        <taxon>Sedimenticolaceae</taxon>
        <taxon>Candidatus Thiodiazotropha</taxon>
    </lineage>
</organism>
<feature type="domain" description="YcgL" evidence="2">
    <location>
        <begin position="6"/>
        <end position="90"/>
    </location>
</feature>
<dbReference type="InterPro" id="IPR038068">
    <property type="entry name" value="YcgL-like_sf"/>
</dbReference>
<reference evidence="3 4" key="1">
    <citation type="submission" date="2021-05" db="EMBL/GenBank/DDBJ databases">
        <title>Genetic and Functional Diversity in Clade A Lucinid endosymbionts from the Bahamas.</title>
        <authorList>
            <person name="Giani N.M."/>
            <person name="Engel A.S."/>
            <person name="Campbell B.J."/>
        </authorList>
    </citation>
    <scope>NUCLEOTIDE SEQUENCE [LARGE SCALE GENOMIC DNA]</scope>
    <source>
        <strain evidence="3">LUC16012Gg_MoonRockCtena</strain>
    </source>
</reference>
<dbReference type="PANTHER" id="PTHR38109:SF1">
    <property type="entry name" value="PROTEIN YCGL"/>
    <property type="match status" value="1"/>
</dbReference>
<dbReference type="SUPFAM" id="SSF160191">
    <property type="entry name" value="YcgL-like"/>
    <property type="match status" value="1"/>
</dbReference>
<name>A0A944M552_9GAMM</name>
<evidence type="ECO:0000313" key="4">
    <source>
        <dbReference type="Proteomes" id="UP000770889"/>
    </source>
</evidence>
<dbReference type="PROSITE" id="PS51648">
    <property type="entry name" value="YCGL"/>
    <property type="match status" value="1"/>
</dbReference>
<dbReference type="Proteomes" id="UP000770889">
    <property type="component" value="Unassembled WGS sequence"/>
</dbReference>
<dbReference type="Pfam" id="PF05166">
    <property type="entry name" value="YcgL"/>
    <property type="match status" value="1"/>
</dbReference>
<accession>A0A944M552</accession>
<dbReference type="EMBL" id="JAHHGM010000001">
    <property type="protein sequence ID" value="MBT2987385.1"/>
    <property type="molecule type" value="Genomic_DNA"/>
</dbReference>
<evidence type="ECO:0000259" key="2">
    <source>
        <dbReference type="PROSITE" id="PS51648"/>
    </source>
</evidence>
<dbReference type="AlphaFoldDB" id="A0A944M552"/>
<dbReference type="InterPro" id="IPR027354">
    <property type="entry name" value="YcgL_dom"/>
</dbReference>
<evidence type="ECO:0000313" key="3">
    <source>
        <dbReference type="EMBL" id="MBT2987385.1"/>
    </source>
</evidence>
<protein>
    <recommendedName>
        <fullName evidence="1">YcgL domain-containing protein KME65_00330</fullName>
    </recommendedName>
</protein>
<gene>
    <name evidence="3" type="ORF">KME65_00330</name>
</gene>
<proteinExistence type="inferred from homology"/>
<dbReference type="PANTHER" id="PTHR38109">
    <property type="entry name" value="PROTEIN YCGL"/>
    <property type="match status" value="1"/>
</dbReference>
<sequence length="90" mass="10554">MTRSGLPCWIYRSPRKDEMYLYIAREDDFSCVPESLLGRFGKPERVMEILLTEQRKLAREDATLVLDNLRTQGFHLQMPPRMSVDLYSGD</sequence>
<dbReference type="Gene3D" id="3.10.510.20">
    <property type="entry name" value="YcgL domain"/>
    <property type="match status" value="1"/>
</dbReference>